<organism evidence="7 8">
    <name type="scientific">Henriciella barbarensis</name>
    <dbReference type="NCBI Taxonomy" id="86342"/>
    <lineage>
        <taxon>Bacteria</taxon>
        <taxon>Pseudomonadati</taxon>
        <taxon>Pseudomonadota</taxon>
        <taxon>Alphaproteobacteria</taxon>
        <taxon>Hyphomonadales</taxon>
        <taxon>Hyphomonadaceae</taxon>
        <taxon>Henriciella</taxon>
    </lineage>
</organism>
<keyword evidence="8" id="KW-1185">Reference proteome</keyword>
<name>A0A399R126_9PROT</name>
<evidence type="ECO:0000313" key="7">
    <source>
        <dbReference type="EMBL" id="RIJ24491.1"/>
    </source>
</evidence>
<evidence type="ECO:0000256" key="5">
    <source>
        <dbReference type="ARBA" id="ARBA00023136"/>
    </source>
</evidence>
<comment type="subcellular location">
    <subcellularLocation>
        <location evidence="1">Cell membrane</location>
        <topology evidence="1">Multi-pass membrane protein</topology>
    </subcellularLocation>
</comment>
<evidence type="ECO:0000256" key="6">
    <source>
        <dbReference type="SAM" id="Phobius"/>
    </source>
</evidence>
<feature type="transmembrane region" description="Helical" evidence="6">
    <location>
        <begin position="361"/>
        <end position="379"/>
    </location>
</feature>
<dbReference type="InterPro" id="IPR050833">
    <property type="entry name" value="Poly_Biosynth_Transport"/>
</dbReference>
<feature type="transmembrane region" description="Helical" evidence="6">
    <location>
        <begin position="411"/>
        <end position="434"/>
    </location>
</feature>
<dbReference type="OrthoDB" id="5906224at2"/>
<evidence type="ECO:0000256" key="3">
    <source>
        <dbReference type="ARBA" id="ARBA00022692"/>
    </source>
</evidence>
<evidence type="ECO:0000256" key="1">
    <source>
        <dbReference type="ARBA" id="ARBA00004651"/>
    </source>
</evidence>
<keyword evidence="5 6" id="KW-0472">Membrane</keyword>
<feature type="transmembrane region" description="Helical" evidence="6">
    <location>
        <begin position="112"/>
        <end position="133"/>
    </location>
</feature>
<proteinExistence type="predicted"/>
<accession>A0A399R126</accession>
<feature type="transmembrane region" description="Helical" evidence="6">
    <location>
        <begin position="40"/>
        <end position="66"/>
    </location>
</feature>
<dbReference type="Proteomes" id="UP000265431">
    <property type="component" value="Unassembled WGS sequence"/>
</dbReference>
<evidence type="ECO:0000313" key="8">
    <source>
        <dbReference type="Proteomes" id="UP000265431"/>
    </source>
</evidence>
<dbReference type="GO" id="GO:0005886">
    <property type="term" value="C:plasma membrane"/>
    <property type="evidence" value="ECO:0007669"/>
    <property type="project" value="UniProtKB-SubCell"/>
</dbReference>
<protein>
    <submittedName>
        <fullName evidence="7">Lipopolysaccharide biosynthesis protein</fullName>
    </submittedName>
</protein>
<feature type="transmembrane region" description="Helical" evidence="6">
    <location>
        <begin position="258"/>
        <end position="277"/>
    </location>
</feature>
<sequence length="486" mass="51120">MKLARHLAGYLPANLASALASFGAVYVFTRLLGPEEYGRYALMLSVMALIHTLTLAPGEAAAYRYTAKARAEGEIALAEHFATVRALLLRSLLLAALAMVILAAAVSHMPRYLHILPWIALSMPISTLVQATLEAHRASQQVQRYVLVYSFKLLGGFGLGAIIAWLTDAGAAAPFIGLVIAGLIVAIPQLLWLQGQTKGASPNAAKIRAYYSYGLPIAAALSLDLLLSVADRFLISLFIGEAAVGAYAAGYGVADKTILLLCAWAAMAGQPLVLAAYEEEGPDAARREARGLVSTMLLIGLPAAMGLALVAEPLSEALIGEDLREQAARIIPWIAFAGLMNGLLMHYYAEAFQLAQKTGEQALLMLIPAGVNIAANIVLIPQFGIIGAVAATIASYAIGILAIAGRGRRYVAFPFPFVPVLKILAASLAMWPAIAIIPELGGWPELIAKAFAGAVVYAAAVLAIDAGGARSFVQDRRNASTEPPAT</sequence>
<keyword evidence="4 6" id="KW-1133">Transmembrane helix</keyword>
<dbReference type="PANTHER" id="PTHR30250">
    <property type="entry name" value="PST FAMILY PREDICTED COLANIC ACID TRANSPORTER"/>
    <property type="match status" value="1"/>
</dbReference>
<feature type="transmembrane region" description="Helical" evidence="6">
    <location>
        <begin position="145"/>
        <end position="166"/>
    </location>
</feature>
<gene>
    <name evidence="7" type="ORF">D1224_09730</name>
</gene>
<feature type="transmembrane region" description="Helical" evidence="6">
    <location>
        <begin position="289"/>
        <end position="310"/>
    </location>
</feature>
<feature type="transmembrane region" description="Helical" evidence="6">
    <location>
        <begin position="7"/>
        <end position="28"/>
    </location>
</feature>
<feature type="transmembrane region" description="Helical" evidence="6">
    <location>
        <begin position="330"/>
        <end position="349"/>
    </location>
</feature>
<dbReference type="AlphaFoldDB" id="A0A399R126"/>
<feature type="transmembrane region" description="Helical" evidence="6">
    <location>
        <begin position="446"/>
        <end position="467"/>
    </location>
</feature>
<evidence type="ECO:0000256" key="4">
    <source>
        <dbReference type="ARBA" id="ARBA00022989"/>
    </source>
</evidence>
<feature type="transmembrane region" description="Helical" evidence="6">
    <location>
        <begin position="385"/>
        <end position="404"/>
    </location>
</feature>
<evidence type="ECO:0000256" key="2">
    <source>
        <dbReference type="ARBA" id="ARBA00022475"/>
    </source>
</evidence>
<dbReference type="Pfam" id="PF13440">
    <property type="entry name" value="Polysacc_synt_3"/>
    <property type="match status" value="1"/>
</dbReference>
<keyword evidence="2" id="KW-1003">Cell membrane</keyword>
<comment type="caution">
    <text evidence="7">The sequence shown here is derived from an EMBL/GenBank/DDBJ whole genome shotgun (WGS) entry which is preliminary data.</text>
</comment>
<feature type="transmembrane region" description="Helical" evidence="6">
    <location>
        <begin position="172"/>
        <end position="193"/>
    </location>
</feature>
<reference evidence="7 8" key="1">
    <citation type="submission" date="2018-08" db="EMBL/GenBank/DDBJ databases">
        <title>Henriciella mobilis sp. nov., isolated from seawater.</title>
        <authorList>
            <person name="Cheng H."/>
            <person name="Wu Y.-H."/>
            <person name="Xu X.-W."/>
            <person name="Guo L.-L."/>
        </authorList>
    </citation>
    <scope>NUCLEOTIDE SEQUENCE [LARGE SCALE GENOMIC DNA]</scope>
    <source>
        <strain evidence="7 8">CCUG66934</strain>
    </source>
</reference>
<dbReference type="EMBL" id="QWGB01000005">
    <property type="protein sequence ID" value="RIJ24491.1"/>
    <property type="molecule type" value="Genomic_DNA"/>
</dbReference>
<keyword evidence="3 6" id="KW-0812">Transmembrane</keyword>
<feature type="transmembrane region" description="Helical" evidence="6">
    <location>
        <begin position="213"/>
        <end position="238"/>
    </location>
</feature>
<feature type="transmembrane region" description="Helical" evidence="6">
    <location>
        <begin position="87"/>
        <end position="106"/>
    </location>
</feature>
<dbReference type="RefSeq" id="WP_119379680.1">
    <property type="nucleotide sequence ID" value="NZ_QWGB01000005.1"/>
</dbReference>
<dbReference type="PANTHER" id="PTHR30250:SF11">
    <property type="entry name" value="O-ANTIGEN TRANSPORTER-RELATED"/>
    <property type="match status" value="1"/>
</dbReference>